<comment type="similarity">
    <text evidence="1">Belongs to the DinB family.</text>
</comment>
<name>A0ABW5ARL9_9FLAO</name>
<evidence type="ECO:0000313" key="3">
    <source>
        <dbReference type="EMBL" id="MFD2185579.1"/>
    </source>
</evidence>
<protein>
    <submittedName>
        <fullName evidence="3">DinB family protein</fullName>
    </submittedName>
</protein>
<evidence type="ECO:0000256" key="1">
    <source>
        <dbReference type="ARBA" id="ARBA00008635"/>
    </source>
</evidence>
<dbReference type="EMBL" id="JBHUHY010000002">
    <property type="protein sequence ID" value="MFD2185579.1"/>
    <property type="molecule type" value="Genomic_DNA"/>
</dbReference>
<proteinExistence type="inferred from homology"/>
<keyword evidence="4" id="KW-1185">Reference proteome</keyword>
<dbReference type="RefSeq" id="WP_378318554.1">
    <property type="nucleotide sequence ID" value="NZ_JBHUHY010000002.1"/>
</dbReference>
<evidence type="ECO:0000256" key="2">
    <source>
        <dbReference type="ARBA" id="ARBA00022723"/>
    </source>
</evidence>
<sequence length="165" mass="19047">MQIIPLLVKELDDEVATLRKFLELVPGDKFRWKPDKKSMSMQLLAVHLAEIPGWIDTALTTNELDFAKTPYEPTPVKSTKELLDLLEETYKKGKTRLNNAHEDDLLPNWTMRSGDQVYWVFTKYEVIRHALGQIIHHRAQLGVYFRLLDIAVPPSFGPTADDQME</sequence>
<dbReference type="InterPro" id="IPR034660">
    <property type="entry name" value="DinB/YfiT-like"/>
</dbReference>
<dbReference type="Pfam" id="PF05163">
    <property type="entry name" value="DinB"/>
    <property type="match status" value="1"/>
</dbReference>
<dbReference type="InterPro" id="IPR007837">
    <property type="entry name" value="DinB"/>
</dbReference>
<evidence type="ECO:0000313" key="4">
    <source>
        <dbReference type="Proteomes" id="UP001597344"/>
    </source>
</evidence>
<dbReference type="Proteomes" id="UP001597344">
    <property type="component" value="Unassembled WGS sequence"/>
</dbReference>
<gene>
    <name evidence="3" type="ORF">ACFSJT_02145</name>
</gene>
<accession>A0ABW5ARL9</accession>
<organism evidence="3 4">
    <name type="scientific">Aquimarina celericrescens</name>
    <dbReference type="NCBI Taxonomy" id="1964542"/>
    <lineage>
        <taxon>Bacteria</taxon>
        <taxon>Pseudomonadati</taxon>
        <taxon>Bacteroidota</taxon>
        <taxon>Flavobacteriia</taxon>
        <taxon>Flavobacteriales</taxon>
        <taxon>Flavobacteriaceae</taxon>
        <taxon>Aquimarina</taxon>
    </lineage>
</organism>
<comment type="caution">
    <text evidence="3">The sequence shown here is derived from an EMBL/GenBank/DDBJ whole genome shotgun (WGS) entry which is preliminary data.</text>
</comment>
<reference evidence="4" key="1">
    <citation type="journal article" date="2019" name="Int. J. Syst. Evol. Microbiol.">
        <title>The Global Catalogue of Microorganisms (GCM) 10K type strain sequencing project: providing services to taxonomists for standard genome sequencing and annotation.</title>
        <authorList>
            <consortium name="The Broad Institute Genomics Platform"/>
            <consortium name="The Broad Institute Genome Sequencing Center for Infectious Disease"/>
            <person name="Wu L."/>
            <person name="Ma J."/>
        </authorList>
    </citation>
    <scope>NUCLEOTIDE SEQUENCE [LARGE SCALE GENOMIC DNA]</scope>
    <source>
        <strain evidence="4">DT92</strain>
    </source>
</reference>
<dbReference type="SUPFAM" id="SSF109854">
    <property type="entry name" value="DinB/YfiT-like putative metalloenzymes"/>
    <property type="match status" value="1"/>
</dbReference>
<dbReference type="Gene3D" id="1.20.120.450">
    <property type="entry name" value="dinb family like domain"/>
    <property type="match status" value="1"/>
</dbReference>
<keyword evidence="2" id="KW-0479">Metal-binding</keyword>